<evidence type="ECO:0000259" key="12">
    <source>
        <dbReference type="Pfam" id="PF21226"/>
    </source>
</evidence>
<keyword evidence="5 10" id="KW-0328">Glycosyltransferase</keyword>
<comment type="similarity">
    <text evidence="2 10">Belongs to the disproportionating enzyme family.</text>
</comment>
<evidence type="ECO:0000256" key="6">
    <source>
        <dbReference type="ARBA" id="ARBA00022679"/>
    </source>
</evidence>
<feature type="compositionally biased region" description="Basic residues" evidence="11">
    <location>
        <begin position="752"/>
        <end position="774"/>
    </location>
</feature>
<feature type="domain" description="MalQ N-terminal beta-sandwich" evidence="12">
    <location>
        <begin position="99"/>
        <end position="184"/>
    </location>
</feature>
<keyword evidence="6 10" id="KW-0808">Transferase</keyword>
<proteinExistence type="inferred from homology"/>
<evidence type="ECO:0000256" key="7">
    <source>
        <dbReference type="ARBA" id="ARBA00023277"/>
    </source>
</evidence>
<evidence type="ECO:0000256" key="3">
    <source>
        <dbReference type="ARBA" id="ARBA00012560"/>
    </source>
</evidence>
<dbReference type="PANTHER" id="PTHR32438:SF5">
    <property type="entry name" value="4-ALPHA-GLUCANOTRANSFERASE DPE1, CHLOROPLASTIC_AMYLOPLASTIC"/>
    <property type="match status" value="1"/>
</dbReference>
<evidence type="ECO:0000256" key="8">
    <source>
        <dbReference type="ARBA" id="ARBA00031423"/>
    </source>
</evidence>
<protein>
    <recommendedName>
        <fullName evidence="4 10">4-alpha-glucanotransferase</fullName>
        <ecNumber evidence="3 10">2.4.1.25</ecNumber>
    </recommendedName>
    <alternativeName>
        <fullName evidence="8 10">Amylomaltase</fullName>
    </alternativeName>
    <alternativeName>
        <fullName evidence="9 10">Disproportionating enzyme</fullName>
    </alternativeName>
</protein>
<dbReference type="Gene3D" id="3.20.20.80">
    <property type="entry name" value="Glycosidases"/>
    <property type="match status" value="1"/>
</dbReference>
<evidence type="ECO:0000256" key="4">
    <source>
        <dbReference type="ARBA" id="ARBA00020295"/>
    </source>
</evidence>
<dbReference type="EC" id="2.4.1.25" evidence="3 10"/>
<dbReference type="Pfam" id="PF02446">
    <property type="entry name" value="Glyco_hydro_77"/>
    <property type="match status" value="1"/>
</dbReference>
<dbReference type="Pfam" id="PF21226">
    <property type="entry name" value="MalQ_N"/>
    <property type="match status" value="1"/>
</dbReference>
<dbReference type="SUPFAM" id="SSF51445">
    <property type="entry name" value="(Trans)glycosidases"/>
    <property type="match status" value="1"/>
</dbReference>
<dbReference type="GO" id="GO:0005975">
    <property type="term" value="P:carbohydrate metabolic process"/>
    <property type="evidence" value="ECO:0007669"/>
    <property type="project" value="InterPro"/>
</dbReference>
<keyword evidence="7 10" id="KW-0119">Carbohydrate metabolism</keyword>
<dbReference type="InterPro" id="IPR003385">
    <property type="entry name" value="Glyco_hydro_77"/>
</dbReference>
<sequence>MGQLPATQTSQKKSSVSLLHQLARRHGIQPVFRDESGNRRVVPDESLRGLLRLMGVSAHTPQHVRKSVLASKASEWTKPLEETFVIPQSKLSSGWRLHIPLGPESLSSLHLDWTIRGENKFRATHQASGTSIKILARKKINGRHYLRVSLPFPRQLPLGYYTLQLSITSPSFRAHETSRVIVTPDSAYAPPSYKQGRGLWGLTVQLYGVRTKRNWGIGDFGDLNDLVQWAGNDLGAAMVGVNPLHALLPGEISPYSPSSRMFHNPLYLDIERIPEHDESPVAQRRVKSRVFQNTLSALRASPTVDYDSVQAIKYKHFEILYRQFLKNHLVPRSRRGLAFLRFIQQQGSNLEHFACFQVLGEIFSRTRSPKKKAKSWQNWPKEFRDPLSPQVQRFSRKHATRINFFRYLEWICQDQLEEVRKTARRLRMPVGLYQDLAVGIDPNGYEAWAFQNQLVTQASIGTPPEIFSPKGQNWNLVPLSPEHLHQQGYEVFVKTFQAMMNGGGLLRIDHAMGLFRLFWIPRGKSPSEGAYIHYPAEALLAILALESHKSQTTIVGEDLGTITPHIRATLSLSGLLSYRLLLFEKSRKGNFIPPHRYKKSAMVAVSTHDLPTLKGYWEGRDIHWKTQLNVYTDSTARGKEWRARNHEKRLLLQALRKEGLLAGPHSGTPQSLPSFTSELQQAVYAYLARTPSFLLAISLEDLLGDTDTPNIPGAPSRAYPVWRMKAGSQGSDLHEWRDSPDIAKLVRVINRERKRPQSAKNKQSKTTRSPSRHS</sequence>
<dbReference type="NCBIfam" id="TIGR00217">
    <property type="entry name" value="malQ"/>
    <property type="match status" value="1"/>
</dbReference>
<dbReference type="AlphaFoldDB" id="A0AA96JWK3"/>
<dbReference type="PANTHER" id="PTHR32438">
    <property type="entry name" value="4-ALPHA-GLUCANOTRANSFERASE DPE1, CHLOROPLASTIC/AMYLOPLASTIC"/>
    <property type="match status" value="1"/>
</dbReference>
<name>A0AA96JWK3_9BACT</name>
<dbReference type="Proteomes" id="UP001302494">
    <property type="component" value="Chromosome"/>
</dbReference>
<feature type="region of interest" description="Disordered" evidence="11">
    <location>
        <begin position="749"/>
        <end position="774"/>
    </location>
</feature>
<dbReference type="InterPro" id="IPR048458">
    <property type="entry name" value="MalQ_N"/>
</dbReference>
<gene>
    <name evidence="13" type="primary">malQ</name>
    <name evidence="13" type="ORF">PQG83_20765</name>
</gene>
<evidence type="ECO:0000256" key="10">
    <source>
        <dbReference type="RuleBase" id="RU361207"/>
    </source>
</evidence>
<accession>A0AA96JWK3</accession>
<evidence type="ECO:0000256" key="11">
    <source>
        <dbReference type="SAM" id="MobiDB-lite"/>
    </source>
</evidence>
<dbReference type="InterPro" id="IPR017853">
    <property type="entry name" value="GH"/>
</dbReference>
<dbReference type="KEGG" id="nneo:PQG83_20765"/>
<dbReference type="RefSeq" id="WP_312745206.1">
    <property type="nucleotide sequence ID" value="NZ_CP116968.1"/>
</dbReference>
<evidence type="ECO:0000313" key="13">
    <source>
        <dbReference type="EMBL" id="WNM62145.1"/>
    </source>
</evidence>
<reference evidence="13 14" key="1">
    <citation type="submission" date="2023-01" db="EMBL/GenBank/DDBJ databases">
        <title>Cultivation and genomic characterization of new, ubiquitous marine nitrite-oxidizing bacteria from the Nitrospirales.</title>
        <authorList>
            <person name="Mueller A.J."/>
            <person name="Daebeler A."/>
            <person name="Herbold C.W."/>
            <person name="Kirkegaard R.H."/>
            <person name="Daims H."/>
        </authorList>
    </citation>
    <scope>NUCLEOTIDE SEQUENCE [LARGE SCALE GENOMIC DNA]</scope>
    <source>
        <strain evidence="13 14">DK</strain>
    </source>
</reference>
<dbReference type="EMBL" id="CP116968">
    <property type="protein sequence ID" value="WNM62145.1"/>
    <property type="molecule type" value="Genomic_DNA"/>
</dbReference>
<organism evidence="13 14">
    <name type="scientific">Candidatus Nitrospira neomarina</name>
    <dbReference type="NCBI Taxonomy" id="3020899"/>
    <lineage>
        <taxon>Bacteria</taxon>
        <taxon>Pseudomonadati</taxon>
        <taxon>Nitrospirota</taxon>
        <taxon>Nitrospiria</taxon>
        <taxon>Nitrospirales</taxon>
        <taxon>Nitrospiraceae</taxon>
        <taxon>Nitrospira</taxon>
    </lineage>
</organism>
<evidence type="ECO:0000256" key="2">
    <source>
        <dbReference type="ARBA" id="ARBA00005684"/>
    </source>
</evidence>
<evidence type="ECO:0000256" key="5">
    <source>
        <dbReference type="ARBA" id="ARBA00022676"/>
    </source>
</evidence>
<keyword evidence="14" id="KW-1185">Reference proteome</keyword>
<dbReference type="GO" id="GO:0004134">
    <property type="term" value="F:4-alpha-glucanotransferase activity"/>
    <property type="evidence" value="ECO:0007669"/>
    <property type="project" value="UniProtKB-EC"/>
</dbReference>
<evidence type="ECO:0000256" key="9">
    <source>
        <dbReference type="ARBA" id="ARBA00031501"/>
    </source>
</evidence>
<comment type="catalytic activity">
    <reaction evidence="1 10">
        <text>Transfers a segment of a (1-&gt;4)-alpha-D-glucan to a new position in an acceptor, which may be glucose or a (1-&gt;4)-alpha-D-glucan.</text>
        <dbReference type="EC" id="2.4.1.25"/>
    </reaction>
</comment>
<evidence type="ECO:0000256" key="1">
    <source>
        <dbReference type="ARBA" id="ARBA00000439"/>
    </source>
</evidence>
<evidence type="ECO:0000313" key="14">
    <source>
        <dbReference type="Proteomes" id="UP001302494"/>
    </source>
</evidence>